<evidence type="ECO:0000256" key="5">
    <source>
        <dbReference type="ARBA" id="ARBA00022840"/>
    </source>
</evidence>
<keyword evidence="3" id="KW-0547">Nucleotide-binding</keyword>
<dbReference type="InterPro" id="IPR051175">
    <property type="entry name" value="CLK_kinases"/>
</dbReference>
<dbReference type="InterPro" id="IPR000719">
    <property type="entry name" value="Prot_kinase_dom"/>
</dbReference>
<dbReference type="PANTHER" id="PTHR45646">
    <property type="entry name" value="SERINE/THREONINE-PROTEIN KINASE DOA-RELATED"/>
    <property type="match status" value="1"/>
</dbReference>
<dbReference type="Proteomes" id="UP000284706">
    <property type="component" value="Unassembled WGS sequence"/>
</dbReference>
<evidence type="ECO:0000256" key="2">
    <source>
        <dbReference type="ARBA" id="ARBA00022679"/>
    </source>
</evidence>
<dbReference type="OrthoDB" id="3068150at2759"/>
<evidence type="ECO:0000259" key="6">
    <source>
        <dbReference type="PROSITE" id="PS50011"/>
    </source>
</evidence>
<sequence length="363" mass="41914">YVYKVIRSGTAYQILKVLDTRSETVRIVKVISRSMINDEKISSDIKFLLKIKHAEGSESRSRLLADFQTTFDWFMVFEEPRVTLRDLLNNKDIMPLPSRHIREITFQIIMSIALSPTGTLIQLSRAKALHRHSLLHLDISPSTIEVAYPSTNTEYEYAGNGTFRQKVTPISYLMITRVLKCSRVYLTFHGDAAITPDRNIGTDQYRAPEVVFVIHTASRYQNTYQISLGWASKCRSDNFSIGCVMWELLKGRPLFLPCEQEGNYVKAKTHAFKAVLGYFPRQMRERASIMHEGIFIKYSGELHEPWDLSDELKRFINEVEPLELTIKNMDTYHVMDALTRLSPKDRLPLCDVLSMPFFTSELI</sequence>
<dbReference type="Gene3D" id="3.30.200.20">
    <property type="entry name" value="Phosphorylase Kinase, domain 1"/>
    <property type="match status" value="1"/>
</dbReference>
<keyword evidence="1" id="KW-0723">Serine/threonine-protein kinase</keyword>
<keyword evidence="4" id="KW-0418">Kinase</keyword>
<dbReference type="GO" id="GO:0043484">
    <property type="term" value="P:regulation of RNA splicing"/>
    <property type="evidence" value="ECO:0007669"/>
    <property type="project" value="TreeGrafter"/>
</dbReference>
<dbReference type="GO" id="GO:0004674">
    <property type="term" value="F:protein serine/threonine kinase activity"/>
    <property type="evidence" value="ECO:0007669"/>
    <property type="project" value="UniProtKB-KW"/>
</dbReference>
<name>A0A409WV00_9AGAR</name>
<feature type="non-terminal residue" evidence="7">
    <location>
        <position position="1"/>
    </location>
</feature>
<gene>
    <name evidence="7" type="ORF">CVT26_013210</name>
</gene>
<dbReference type="GO" id="GO:0005524">
    <property type="term" value="F:ATP binding"/>
    <property type="evidence" value="ECO:0007669"/>
    <property type="project" value="UniProtKB-KW"/>
</dbReference>
<keyword evidence="8" id="KW-1185">Reference proteome</keyword>
<organism evidence="7 8">
    <name type="scientific">Gymnopilus dilepis</name>
    <dbReference type="NCBI Taxonomy" id="231916"/>
    <lineage>
        <taxon>Eukaryota</taxon>
        <taxon>Fungi</taxon>
        <taxon>Dikarya</taxon>
        <taxon>Basidiomycota</taxon>
        <taxon>Agaricomycotina</taxon>
        <taxon>Agaricomycetes</taxon>
        <taxon>Agaricomycetidae</taxon>
        <taxon>Agaricales</taxon>
        <taxon>Agaricineae</taxon>
        <taxon>Hymenogastraceae</taxon>
        <taxon>Gymnopilus</taxon>
    </lineage>
</organism>
<dbReference type="SMART" id="SM00220">
    <property type="entry name" value="S_TKc"/>
    <property type="match status" value="1"/>
</dbReference>
<dbReference type="PANTHER" id="PTHR45646:SF11">
    <property type="entry name" value="SERINE_THREONINE-PROTEIN KINASE DOA"/>
    <property type="match status" value="1"/>
</dbReference>
<dbReference type="SUPFAM" id="SSF56112">
    <property type="entry name" value="Protein kinase-like (PK-like)"/>
    <property type="match status" value="1"/>
</dbReference>
<dbReference type="AlphaFoldDB" id="A0A409WV00"/>
<dbReference type="GO" id="GO:0005634">
    <property type="term" value="C:nucleus"/>
    <property type="evidence" value="ECO:0007669"/>
    <property type="project" value="TreeGrafter"/>
</dbReference>
<dbReference type="InParanoid" id="A0A409WV00"/>
<proteinExistence type="predicted"/>
<evidence type="ECO:0000256" key="1">
    <source>
        <dbReference type="ARBA" id="ARBA00022527"/>
    </source>
</evidence>
<evidence type="ECO:0000313" key="8">
    <source>
        <dbReference type="Proteomes" id="UP000284706"/>
    </source>
</evidence>
<protein>
    <recommendedName>
        <fullName evidence="6">Protein kinase domain-containing protein</fullName>
    </recommendedName>
</protein>
<evidence type="ECO:0000256" key="4">
    <source>
        <dbReference type="ARBA" id="ARBA00022777"/>
    </source>
</evidence>
<keyword evidence="2" id="KW-0808">Transferase</keyword>
<feature type="domain" description="Protein kinase" evidence="6">
    <location>
        <begin position="1"/>
        <end position="358"/>
    </location>
</feature>
<accession>A0A409WV00</accession>
<evidence type="ECO:0000313" key="7">
    <source>
        <dbReference type="EMBL" id="PPQ82348.1"/>
    </source>
</evidence>
<comment type="caution">
    <text evidence="7">The sequence shown here is derived from an EMBL/GenBank/DDBJ whole genome shotgun (WGS) entry which is preliminary data.</text>
</comment>
<keyword evidence="5" id="KW-0067">ATP-binding</keyword>
<dbReference type="Gene3D" id="1.10.510.10">
    <property type="entry name" value="Transferase(Phosphotransferase) domain 1"/>
    <property type="match status" value="1"/>
</dbReference>
<dbReference type="EMBL" id="NHYE01004757">
    <property type="protein sequence ID" value="PPQ82348.1"/>
    <property type="molecule type" value="Genomic_DNA"/>
</dbReference>
<dbReference type="InterPro" id="IPR011009">
    <property type="entry name" value="Kinase-like_dom_sf"/>
</dbReference>
<evidence type="ECO:0000256" key="3">
    <source>
        <dbReference type="ARBA" id="ARBA00022741"/>
    </source>
</evidence>
<reference evidence="7 8" key="1">
    <citation type="journal article" date="2018" name="Evol. Lett.">
        <title>Horizontal gene cluster transfer increased hallucinogenic mushroom diversity.</title>
        <authorList>
            <person name="Reynolds H.T."/>
            <person name="Vijayakumar V."/>
            <person name="Gluck-Thaler E."/>
            <person name="Korotkin H.B."/>
            <person name="Matheny P.B."/>
            <person name="Slot J.C."/>
        </authorList>
    </citation>
    <scope>NUCLEOTIDE SEQUENCE [LARGE SCALE GENOMIC DNA]</scope>
    <source>
        <strain evidence="7 8">SRW20</strain>
    </source>
</reference>
<dbReference type="PROSITE" id="PS50011">
    <property type="entry name" value="PROTEIN_KINASE_DOM"/>
    <property type="match status" value="1"/>
</dbReference>